<proteinExistence type="inferred from homology"/>
<dbReference type="InterPro" id="IPR029063">
    <property type="entry name" value="SAM-dependent_MTases_sf"/>
</dbReference>
<dbReference type="Proteomes" id="UP000184130">
    <property type="component" value="Unassembled WGS sequence"/>
</dbReference>
<gene>
    <name evidence="5" type="ORF">SAMN05216463_103136</name>
</gene>
<feature type="domain" description="DNA methylase N-4/N-6" evidence="4">
    <location>
        <begin position="112"/>
        <end position="175"/>
    </location>
</feature>
<dbReference type="OrthoDB" id="9800801at2"/>
<dbReference type="AlphaFoldDB" id="A0A1M6SDS9"/>
<comment type="similarity">
    <text evidence="1">Belongs to the N(4)/N(6)-methyltransferase family.</text>
</comment>
<organism evidence="5 6">
    <name type="scientific">Xylanibacter ruminicola</name>
    <name type="common">Prevotella ruminicola</name>
    <dbReference type="NCBI Taxonomy" id="839"/>
    <lineage>
        <taxon>Bacteria</taxon>
        <taxon>Pseudomonadati</taxon>
        <taxon>Bacteroidota</taxon>
        <taxon>Bacteroidia</taxon>
        <taxon>Bacteroidales</taxon>
        <taxon>Prevotellaceae</taxon>
        <taxon>Xylanibacter</taxon>
    </lineage>
</organism>
<sequence length="881" mass="101160">MANQDKTGSLFSEEEMTRVMGGFDFKDNTPVTCLGMEFENDETRRSYFREELRKKLPELRKIEGFPIGEDDDIINLSDPPYYTACPNPWTPEIINEWNNEKETLLKEGKRSNSFNVPFPYSKDISVGKNDPIYTAHSYHTKVPHKAIMKLLYYYTQPGDIIYDGFAGTGMTGVAAGMCEFGSDATRGEERSLGKRHCICSDLSPIASFIAFNLNNNNSAELRNFSAILEDVKQEYGDLYRTKHTNGKYGEIFFMVWSDIVICDSCGGEAKFMDLFSRIGEGRIDDYAICPHCGAEIKRSTCKKKKENYFDNRLGESRERTVSVPYLIVYYYNGHKFRKTPDAEDIALIEDIKNTPNNSWVPTLPLGEGDKMEDPKAKGVYYIHQLYTDRTLFILSKLWERCSMYNKFCLTNSIARNLTKLNRFIVNKYHMNGRINGPLSGTLYVPSEIVEQNIFDLLEVKHSPEVENMNLNNIIQVGDALHNSIIPDQSVDYIFTDPPFGDNIMYSELNRITEAWLNVITNSKDEAIANKTQNKEAADYMRLIQGAFVDYFRILKPGKWMTVEFSNTKASIWNAIQTAIQNAGFVISSVTAFDKVHGGIKSMRYTTSVKEDLIITCYKPNDSILKEINLSNSINIWDFIDDHLNHLPVHIIKGNATTSIVERNPKILYDRMLSYFVANNIQVPLDAGDFQKGLRERYIEIDGMFFTAPQAAEYEEKKKTAPNFVPMGIIVSDEANGIEWLKNLLRNNPKTYQEIQPEWMQAINGLRKGDVLPELRDILEENFIEESDGKWRIADPEKQVDLDKLRFKNLMKEFNIYVEAVNKPKAKPIKNARLEAVRAGFKECYKKKDFITIIKVGEMISPNMLQEDEQLLRYYDVATRHV</sequence>
<dbReference type="EMBL" id="FRBD01000003">
    <property type="protein sequence ID" value="SHK42881.1"/>
    <property type="molecule type" value="Genomic_DNA"/>
</dbReference>
<reference evidence="5 6" key="1">
    <citation type="submission" date="2016-11" db="EMBL/GenBank/DDBJ databases">
        <authorList>
            <person name="Jaros S."/>
            <person name="Januszkiewicz K."/>
            <person name="Wedrychowicz H."/>
        </authorList>
    </citation>
    <scope>NUCLEOTIDE SEQUENCE [LARGE SCALE GENOMIC DNA]</scope>
    <source>
        <strain evidence="5 6">KHT3</strain>
    </source>
</reference>
<keyword evidence="2 5" id="KW-0489">Methyltransferase</keyword>
<dbReference type="RefSeq" id="WP_081373055.1">
    <property type="nucleotide sequence ID" value="NZ_FRBD01000003.1"/>
</dbReference>
<evidence type="ECO:0000256" key="3">
    <source>
        <dbReference type="ARBA" id="ARBA00022679"/>
    </source>
</evidence>
<dbReference type="InterPro" id="IPR002941">
    <property type="entry name" value="DNA_methylase_N4/N6"/>
</dbReference>
<evidence type="ECO:0000256" key="1">
    <source>
        <dbReference type="ARBA" id="ARBA00006594"/>
    </source>
</evidence>
<protein>
    <submittedName>
        <fullName evidence="5">DNA methylase</fullName>
    </submittedName>
</protein>
<dbReference type="GO" id="GO:0003677">
    <property type="term" value="F:DNA binding"/>
    <property type="evidence" value="ECO:0007669"/>
    <property type="project" value="InterPro"/>
</dbReference>
<evidence type="ECO:0000313" key="6">
    <source>
        <dbReference type="Proteomes" id="UP000184130"/>
    </source>
</evidence>
<dbReference type="GO" id="GO:0008170">
    <property type="term" value="F:N-methyltransferase activity"/>
    <property type="evidence" value="ECO:0007669"/>
    <property type="project" value="InterPro"/>
</dbReference>
<feature type="domain" description="DNA methylase N-4/N-6" evidence="4">
    <location>
        <begin position="490"/>
        <end position="699"/>
    </location>
</feature>
<dbReference type="GO" id="GO:0032259">
    <property type="term" value="P:methylation"/>
    <property type="evidence" value="ECO:0007669"/>
    <property type="project" value="UniProtKB-KW"/>
</dbReference>
<evidence type="ECO:0000313" key="5">
    <source>
        <dbReference type="EMBL" id="SHK42881.1"/>
    </source>
</evidence>
<keyword evidence="3" id="KW-0808">Transferase</keyword>
<name>A0A1M6SDS9_XYLRU</name>
<dbReference type="Pfam" id="PF01555">
    <property type="entry name" value="N6_N4_Mtase"/>
    <property type="match status" value="2"/>
</dbReference>
<dbReference type="Gene3D" id="3.40.50.150">
    <property type="entry name" value="Vaccinia Virus protein VP39"/>
    <property type="match status" value="2"/>
</dbReference>
<evidence type="ECO:0000259" key="4">
    <source>
        <dbReference type="Pfam" id="PF01555"/>
    </source>
</evidence>
<dbReference type="InterPro" id="IPR002052">
    <property type="entry name" value="DNA_methylase_N6_adenine_CS"/>
</dbReference>
<accession>A0A1M6SDS9</accession>
<dbReference type="SUPFAM" id="SSF53335">
    <property type="entry name" value="S-adenosyl-L-methionine-dependent methyltransferases"/>
    <property type="match status" value="2"/>
</dbReference>
<dbReference type="PROSITE" id="PS00092">
    <property type="entry name" value="N6_MTASE"/>
    <property type="match status" value="1"/>
</dbReference>
<evidence type="ECO:0000256" key="2">
    <source>
        <dbReference type="ARBA" id="ARBA00022603"/>
    </source>
</evidence>